<evidence type="ECO:0000313" key="1">
    <source>
        <dbReference type="EMBL" id="KAH9323793.1"/>
    </source>
</evidence>
<sequence length="50" mass="5680">AGAPVNHNTTYSNVPYVSGNEKGRVRVFCTKVNNFIFRETDCGSLWCRDR</sequence>
<feature type="non-terminal residue" evidence="1">
    <location>
        <position position="1"/>
    </location>
</feature>
<reference evidence="1 2" key="1">
    <citation type="journal article" date="2021" name="Nat. Plants">
        <title>The Taxus genome provides insights into paclitaxel biosynthesis.</title>
        <authorList>
            <person name="Xiong X."/>
            <person name="Gou J."/>
            <person name="Liao Q."/>
            <person name="Li Y."/>
            <person name="Zhou Q."/>
            <person name="Bi G."/>
            <person name="Li C."/>
            <person name="Du R."/>
            <person name="Wang X."/>
            <person name="Sun T."/>
            <person name="Guo L."/>
            <person name="Liang H."/>
            <person name="Lu P."/>
            <person name="Wu Y."/>
            <person name="Zhang Z."/>
            <person name="Ro D.K."/>
            <person name="Shang Y."/>
            <person name="Huang S."/>
            <person name="Yan J."/>
        </authorList>
    </citation>
    <scope>NUCLEOTIDE SEQUENCE [LARGE SCALE GENOMIC DNA]</scope>
    <source>
        <strain evidence="1">Ta-2019</strain>
    </source>
</reference>
<dbReference type="AlphaFoldDB" id="A0AA38LGA0"/>
<proteinExistence type="predicted"/>
<dbReference type="EMBL" id="JAHRHJ020000003">
    <property type="protein sequence ID" value="KAH9323793.1"/>
    <property type="molecule type" value="Genomic_DNA"/>
</dbReference>
<comment type="caution">
    <text evidence="1">The sequence shown here is derived from an EMBL/GenBank/DDBJ whole genome shotgun (WGS) entry which is preliminary data.</text>
</comment>
<keyword evidence="2" id="KW-1185">Reference proteome</keyword>
<dbReference type="Proteomes" id="UP000824469">
    <property type="component" value="Unassembled WGS sequence"/>
</dbReference>
<organism evidence="1 2">
    <name type="scientific">Taxus chinensis</name>
    <name type="common">Chinese yew</name>
    <name type="synonym">Taxus wallichiana var. chinensis</name>
    <dbReference type="NCBI Taxonomy" id="29808"/>
    <lineage>
        <taxon>Eukaryota</taxon>
        <taxon>Viridiplantae</taxon>
        <taxon>Streptophyta</taxon>
        <taxon>Embryophyta</taxon>
        <taxon>Tracheophyta</taxon>
        <taxon>Spermatophyta</taxon>
        <taxon>Pinopsida</taxon>
        <taxon>Pinidae</taxon>
        <taxon>Conifers II</taxon>
        <taxon>Cupressales</taxon>
        <taxon>Taxaceae</taxon>
        <taxon>Taxus</taxon>
    </lineage>
</organism>
<evidence type="ECO:0000313" key="2">
    <source>
        <dbReference type="Proteomes" id="UP000824469"/>
    </source>
</evidence>
<accession>A0AA38LGA0</accession>
<protein>
    <submittedName>
        <fullName evidence="1">Uncharacterized protein</fullName>
    </submittedName>
</protein>
<gene>
    <name evidence="1" type="ORF">KI387_018432</name>
</gene>
<name>A0AA38LGA0_TAXCH</name>
<feature type="non-terminal residue" evidence="1">
    <location>
        <position position="50"/>
    </location>
</feature>